<evidence type="ECO:0000313" key="4">
    <source>
        <dbReference type="Proteomes" id="UP000078550"/>
    </source>
</evidence>
<dbReference type="EMBL" id="FLRE01000966">
    <property type="protein sequence ID" value="SBT55590.1"/>
    <property type="molecule type" value="Genomic_DNA"/>
</dbReference>
<keyword evidence="1" id="KW-0812">Transmembrane</keyword>
<evidence type="ECO:0000313" key="3">
    <source>
        <dbReference type="EMBL" id="SBT55590.1"/>
    </source>
</evidence>
<protein>
    <submittedName>
        <fullName evidence="2">PIR Superfamily Protein</fullName>
    </submittedName>
</protein>
<evidence type="ECO:0000256" key="1">
    <source>
        <dbReference type="SAM" id="Phobius"/>
    </source>
</evidence>
<keyword evidence="1" id="KW-1133">Transmembrane helix</keyword>
<keyword evidence="5" id="KW-1185">Reference proteome</keyword>
<sequence>MDDELITALANPIVKKLTAYNIYEQLSLPEDDNIYDVYCKDVNAFDNTYKGIKSLCAKVVRNLKQQPTVIKDLNNDDRCSYFTYWLYDEIWKIIKNHQNHNSHIPTFTKLIDVVYKINRELNITDCNITVDFNFSEWKKKKYLHDYFKNYNNLLRDDSCNNNKCQNYCKYVKYIKTLYEKDKEECCYFYYSLGDDDCPEYLKCNESYNPDNILSELKCNVVQEDASASAKIPKPEKIEKGTVCSDPKSGENKSESCIEQNVRTEENEVKLENASSVEIVQSTLGSKNDASYTSDSSHDTLAMSITDTFDTTEYTNTLQNMLFRTSIIVSIMAVIMFVLSFHFRFPSIVPFSRKGKRRRKIKNYNLHERDNENSSLHYLGDVYINTYNKPFYVNYYQLDDFYYNDA</sequence>
<dbReference type="Proteomes" id="UP000078550">
    <property type="component" value="Unassembled WGS sequence"/>
</dbReference>
<gene>
    <name evidence="2" type="ORF">POVWA1_063740</name>
    <name evidence="3" type="ORF">POVWA2_068730</name>
</gene>
<reference evidence="4 5" key="2">
    <citation type="submission" date="2016-05" db="EMBL/GenBank/DDBJ databases">
        <authorList>
            <person name="Naeem Raeece"/>
        </authorList>
    </citation>
    <scope>NUCLEOTIDE SEQUENCE [LARGE SCALE GENOMIC DNA]</scope>
</reference>
<evidence type="ECO:0000313" key="2">
    <source>
        <dbReference type="EMBL" id="SBT52563.1"/>
    </source>
</evidence>
<proteinExistence type="predicted"/>
<dbReference type="Proteomes" id="UP000078555">
    <property type="component" value="Unassembled WGS sequence"/>
</dbReference>
<feature type="transmembrane region" description="Helical" evidence="1">
    <location>
        <begin position="326"/>
        <end position="350"/>
    </location>
</feature>
<dbReference type="AlphaFoldDB" id="A0A1A9A8X7"/>
<accession>A0A1A9A8X7</accession>
<name>A0A1A9A8X7_PLAOA</name>
<reference evidence="2" key="1">
    <citation type="submission" date="2016-05" db="EMBL/GenBank/DDBJ databases">
        <authorList>
            <person name="Lavstsen T."/>
            <person name="Jespersen J.S."/>
        </authorList>
    </citation>
    <scope>NUCLEOTIDE SEQUENCE [LARGE SCALE GENOMIC DNA]</scope>
</reference>
<keyword evidence="1" id="KW-0472">Membrane</keyword>
<organism evidence="2 5">
    <name type="scientific">Plasmodium ovale wallikeri</name>
    <dbReference type="NCBI Taxonomy" id="864142"/>
    <lineage>
        <taxon>Eukaryota</taxon>
        <taxon>Sar</taxon>
        <taxon>Alveolata</taxon>
        <taxon>Apicomplexa</taxon>
        <taxon>Aconoidasida</taxon>
        <taxon>Haemosporida</taxon>
        <taxon>Plasmodiidae</taxon>
        <taxon>Plasmodium</taxon>
        <taxon>Plasmodium (Plasmodium)</taxon>
    </lineage>
</organism>
<dbReference type="EMBL" id="FLRD01000308">
    <property type="protein sequence ID" value="SBT52563.1"/>
    <property type="molecule type" value="Genomic_DNA"/>
</dbReference>
<evidence type="ECO:0000313" key="5">
    <source>
        <dbReference type="Proteomes" id="UP000078555"/>
    </source>
</evidence>
<dbReference type="Pfam" id="PF05795">
    <property type="entry name" value="Plasmodium_Vir"/>
    <property type="match status" value="1"/>
</dbReference>
<dbReference type="InterPro" id="IPR008780">
    <property type="entry name" value="Plasmodium_Vir"/>
</dbReference>